<dbReference type="Proteomes" id="UP000238375">
    <property type="component" value="Unassembled WGS sequence"/>
</dbReference>
<sequence length="87" mass="9416">MLLQMRVWHQAAQHDAYFLVFVARLENGFQQRMGVADQLGCAVTGVRKLGGTDTVILPGRLAVMGCDLVSVGMQKYGNCAGGRALFT</sequence>
<gene>
    <name evidence="1" type="ORF">CLV58_11396</name>
</gene>
<keyword evidence="2" id="KW-1185">Reference proteome</keyword>
<dbReference type="AlphaFoldDB" id="A0A2T0SRE0"/>
<proteinExistence type="predicted"/>
<organism evidence="1 2">
    <name type="scientific">Spirosoma oryzae</name>
    <dbReference type="NCBI Taxonomy" id="1469603"/>
    <lineage>
        <taxon>Bacteria</taxon>
        <taxon>Pseudomonadati</taxon>
        <taxon>Bacteroidota</taxon>
        <taxon>Cytophagia</taxon>
        <taxon>Cytophagales</taxon>
        <taxon>Cytophagaceae</taxon>
        <taxon>Spirosoma</taxon>
    </lineage>
</organism>
<evidence type="ECO:0000313" key="2">
    <source>
        <dbReference type="Proteomes" id="UP000238375"/>
    </source>
</evidence>
<comment type="caution">
    <text evidence="1">The sequence shown here is derived from an EMBL/GenBank/DDBJ whole genome shotgun (WGS) entry which is preliminary data.</text>
</comment>
<dbReference type="EMBL" id="PVTE01000013">
    <property type="protein sequence ID" value="PRY35968.1"/>
    <property type="molecule type" value="Genomic_DNA"/>
</dbReference>
<accession>A0A2T0SRE0</accession>
<reference evidence="1 2" key="1">
    <citation type="submission" date="2018-03" db="EMBL/GenBank/DDBJ databases">
        <title>Genomic Encyclopedia of Archaeal and Bacterial Type Strains, Phase II (KMG-II): from individual species to whole genera.</title>
        <authorList>
            <person name="Goeker M."/>
        </authorList>
    </citation>
    <scope>NUCLEOTIDE SEQUENCE [LARGE SCALE GENOMIC DNA]</scope>
    <source>
        <strain evidence="1 2">DSM 28354</strain>
    </source>
</reference>
<name>A0A2T0SRE0_9BACT</name>
<protein>
    <submittedName>
        <fullName evidence="1">Uncharacterized protein</fullName>
    </submittedName>
</protein>
<evidence type="ECO:0000313" key="1">
    <source>
        <dbReference type="EMBL" id="PRY35968.1"/>
    </source>
</evidence>